<feature type="compositionally biased region" description="Basic and acidic residues" evidence="6">
    <location>
        <begin position="330"/>
        <end position="343"/>
    </location>
</feature>
<evidence type="ECO:0000256" key="3">
    <source>
        <dbReference type="ARBA" id="ARBA00022490"/>
    </source>
</evidence>
<protein>
    <submittedName>
        <fullName evidence="10">Putative invasion-inducing protein</fullName>
    </submittedName>
</protein>
<sequence>MGVYQKDSHNGSAAVLANAPSLARQLSDETEFRKPSTTALLHSPPVSKVLLGRPGKLVRNRPISRSERHLKAASSPEFHSGSTEDVSRNSRRPWSHLYSEAEAEQLLSSVGSMPSIQKDVASSDNQSSIDVSVLNPRYSSLRASSSRLTADGVLQKFKKTFSLRFQRSRKGSTTSLPSAEETEGKDELLDSGEQWKNGSPTSGSPLASPKKGTSGGVPRSDEEDPSGGFKLGPIILRSSRERKLHRKNKELRGSKCSSADSGIQLEGSGMYGEHRSEVPVLPSEILPNVEQKSRDPAAEAAVDGGCSNLRGSYSSLSQSGTVTENSDVDSDQKRSSLDSDRLTPLHQTMHKAPSAERQFSTPPAIKSRTDRHRPTIRRQKGRGRLRRSISQPLDLEKAGSTQRGELTRGLSDQEASRDPSSASSEEDFSSDGEFYCQGQIAKNYDGVAYVEALWDHVTMDSEELAFQVGEVIEVTDMSDKDWWWGSIDQRSGWFPAEFVRLRVNQEDTVEDCMCKMADGTLTKHKPRKMSISLLSNEQVRANVVMEIVNTEQDFVRHLRDVVEGYLKPVCSRPDMFSEERRATIFGNLEQLYEFQSRFLACLESSINWEQPHLSEIGSVFVEHKAEFQIYSEYCNNHPLAVSELQEMYADSRYVHFFEACRLLQDMIDISLDGFLLTPVQKICKYPLQLAELLKYTRPDHPDYQPVSDALEAMRGVAQMVNERKRRMECLEKLAEWQRDVFNWEGPDLLETSSVLIYSGEAVRVTSSWSRDVVSLFLFDHLLVYCKKDMIKRNTLSYKGRLNMDTCRIADVEDGKDMQFGVTVKNAWKVYCSAREKCYLFYAKTAVEKQQWLKAFRNEQERVHEDKEQGYVVTENAKKTARMALNNKLKPKRPRAKLPKGPRTQHPDVAVVEILLDPPGPKPRTGSLPSNLHPVHNVPSNGLPKKKGSGWFHFGSGKKVKK</sequence>
<dbReference type="InterPro" id="IPR001849">
    <property type="entry name" value="PH_domain"/>
</dbReference>
<reference evidence="10" key="1">
    <citation type="submission" date="2018-03" db="EMBL/GenBank/DDBJ databases">
        <title>The relapsing fever spirochete Borrelia turicatae persists in the highly oxidative environment of its soft-bodied tick vector.</title>
        <authorList>
            <person name="Bourret T.J."/>
            <person name="Boyle W.K."/>
            <person name="Valenzuela J.G."/>
            <person name="Oliveira F."/>
            <person name="Lopez J.E."/>
        </authorList>
    </citation>
    <scope>NUCLEOTIDE SEQUENCE</scope>
    <source>
        <strain evidence="10">Kansas strain/isolate</strain>
        <tissue evidence="10">Salivary glands</tissue>
    </source>
</reference>
<dbReference type="Pfam" id="PF22697">
    <property type="entry name" value="SOS1_NGEF_PH"/>
    <property type="match status" value="1"/>
</dbReference>
<dbReference type="GO" id="GO:0035556">
    <property type="term" value="P:intracellular signal transduction"/>
    <property type="evidence" value="ECO:0007669"/>
    <property type="project" value="InterPro"/>
</dbReference>
<dbReference type="Gene3D" id="2.30.30.40">
    <property type="entry name" value="SH3 Domains"/>
    <property type="match status" value="1"/>
</dbReference>
<evidence type="ECO:0000313" key="10">
    <source>
        <dbReference type="EMBL" id="MBY06561.1"/>
    </source>
</evidence>
<dbReference type="EMBL" id="GGLE01002435">
    <property type="protein sequence ID" value="MBY06561.1"/>
    <property type="molecule type" value="Transcribed_RNA"/>
</dbReference>
<dbReference type="PANTHER" id="PTHR47544">
    <property type="entry name" value="RHO GUANINE NUCLEOTIDE EXCHANGE FACTOR 4"/>
    <property type="match status" value="1"/>
</dbReference>
<feature type="region of interest" description="Disordered" evidence="6">
    <location>
        <begin position="26"/>
        <end position="91"/>
    </location>
</feature>
<dbReference type="CDD" id="cd01224">
    <property type="entry name" value="PH_Collybistin_ASEF"/>
    <property type="match status" value="1"/>
</dbReference>
<dbReference type="CDD" id="cd00160">
    <property type="entry name" value="RhoGEF"/>
    <property type="match status" value="1"/>
</dbReference>
<dbReference type="PANTHER" id="PTHR47544:SF3">
    <property type="entry name" value="RHO GUANINE NUCLEOTIDE EXCHANGE FACTOR 4 ISOFORM X1"/>
    <property type="match status" value="1"/>
</dbReference>
<organism evidence="10">
    <name type="scientific">Ornithodoros turicata</name>
    <dbReference type="NCBI Taxonomy" id="34597"/>
    <lineage>
        <taxon>Eukaryota</taxon>
        <taxon>Metazoa</taxon>
        <taxon>Ecdysozoa</taxon>
        <taxon>Arthropoda</taxon>
        <taxon>Chelicerata</taxon>
        <taxon>Arachnida</taxon>
        <taxon>Acari</taxon>
        <taxon>Parasitiformes</taxon>
        <taxon>Ixodida</taxon>
        <taxon>Ixodoidea</taxon>
        <taxon>Argasidae</taxon>
        <taxon>Ornithodorinae</taxon>
        <taxon>Ornithodoros</taxon>
    </lineage>
</organism>
<name>A0A2R5LAL3_9ACAR</name>
<dbReference type="Gene3D" id="1.20.900.10">
    <property type="entry name" value="Dbl homology (DH) domain"/>
    <property type="match status" value="1"/>
</dbReference>
<dbReference type="InterPro" id="IPR000219">
    <property type="entry name" value="DH_dom"/>
</dbReference>
<feature type="compositionally biased region" description="Polar residues" evidence="6">
    <location>
        <begin position="194"/>
        <end position="205"/>
    </location>
</feature>
<dbReference type="GO" id="GO:0005085">
    <property type="term" value="F:guanyl-nucleotide exchange factor activity"/>
    <property type="evidence" value="ECO:0007669"/>
    <property type="project" value="UniProtKB-KW"/>
</dbReference>
<dbReference type="PROSITE" id="PS00741">
    <property type="entry name" value="DH_1"/>
    <property type="match status" value="1"/>
</dbReference>
<evidence type="ECO:0000256" key="2">
    <source>
        <dbReference type="ARBA" id="ARBA00022443"/>
    </source>
</evidence>
<feature type="domain" description="SH3" evidence="7">
    <location>
        <begin position="445"/>
        <end position="504"/>
    </location>
</feature>
<feature type="compositionally biased region" description="Polar residues" evidence="6">
    <location>
        <begin position="309"/>
        <end position="325"/>
    </location>
</feature>
<dbReference type="SUPFAM" id="SSF48065">
    <property type="entry name" value="DBL homology domain (DH-domain)"/>
    <property type="match status" value="1"/>
</dbReference>
<dbReference type="Gene3D" id="2.30.29.30">
    <property type="entry name" value="Pleckstrin-homology domain (PH domain)/Phosphotyrosine-binding domain (PTB)"/>
    <property type="match status" value="1"/>
</dbReference>
<evidence type="ECO:0000256" key="6">
    <source>
        <dbReference type="SAM" id="MobiDB-lite"/>
    </source>
</evidence>
<dbReference type="CDD" id="cd11828">
    <property type="entry name" value="SH3_ARHGEF9_like"/>
    <property type="match status" value="1"/>
</dbReference>
<dbReference type="PROSITE" id="PS50010">
    <property type="entry name" value="DH_2"/>
    <property type="match status" value="1"/>
</dbReference>
<dbReference type="PROSITE" id="PS50002">
    <property type="entry name" value="SH3"/>
    <property type="match status" value="1"/>
</dbReference>
<dbReference type="InterPro" id="IPR011993">
    <property type="entry name" value="PH-like_dom_sf"/>
</dbReference>
<keyword evidence="2 5" id="KW-0728">SH3 domain</keyword>
<keyword evidence="4" id="KW-0344">Guanine-nucleotide releasing factor</keyword>
<evidence type="ECO:0000256" key="5">
    <source>
        <dbReference type="PROSITE-ProRule" id="PRU00192"/>
    </source>
</evidence>
<dbReference type="Pfam" id="PF14604">
    <property type="entry name" value="SH3_9"/>
    <property type="match status" value="1"/>
</dbReference>
<feature type="compositionally biased region" description="Basic residues" evidence="6">
    <location>
        <begin position="369"/>
        <end position="387"/>
    </location>
</feature>
<feature type="compositionally biased region" description="Basic residues" evidence="6">
    <location>
        <begin position="240"/>
        <end position="249"/>
    </location>
</feature>
<dbReference type="SUPFAM" id="SSF50044">
    <property type="entry name" value="SH3-domain"/>
    <property type="match status" value="1"/>
</dbReference>
<dbReference type="Pfam" id="PF00621">
    <property type="entry name" value="RhoGEF"/>
    <property type="match status" value="1"/>
</dbReference>
<dbReference type="SMART" id="SM00326">
    <property type="entry name" value="SH3"/>
    <property type="match status" value="1"/>
</dbReference>
<dbReference type="InterPro" id="IPR055251">
    <property type="entry name" value="SOS1_NGEF_PH"/>
</dbReference>
<evidence type="ECO:0000256" key="4">
    <source>
        <dbReference type="ARBA" id="ARBA00022658"/>
    </source>
</evidence>
<feature type="domain" description="PH" evidence="8">
    <location>
        <begin position="754"/>
        <end position="860"/>
    </location>
</feature>
<accession>A0A2R5LAL3</accession>
<dbReference type="InterPro" id="IPR001452">
    <property type="entry name" value="SH3_domain"/>
</dbReference>
<dbReference type="AlphaFoldDB" id="A0A2R5LAL3"/>
<feature type="region of interest" description="Disordered" evidence="6">
    <location>
        <begin position="917"/>
        <end position="961"/>
    </location>
</feature>
<evidence type="ECO:0000259" key="7">
    <source>
        <dbReference type="PROSITE" id="PS50002"/>
    </source>
</evidence>
<comment type="subcellular location">
    <subcellularLocation>
        <location evidence="1">Cytoplasm</location>
    </subcellularLocation>
</comment>
<dbReference type="InterPro" id="IPR001331">
    <property type="entry name" value="GDS_CDC24_CS"/>
</dbReference>
<proteinExistence type="predicted"/>
<feature type="region of interest" description="Disordered" evidence="6">
    <location>
        <begin position="166"/>
        <end position="430"/>
    </location>
</feature>
<dbReference type="PROSITE" id="PS50003">
    <property type="entry name" value="PH_DOMAIN"/>
    <property type="match status" value="1"/>
</dbReference>
<evidence type="ECO:0000259" key="8">
    <source>
        <dbReference type="PROSITE" id="PS50003"/>
    </source>
</evidence>
<dbReference type="InterPro" id="IPR035899">
    <property type="entry name" value="DBL_dom_sf"/>
</dbReference>
<evidence type="ECO:0000256" key="1">
    <source>
        <dbReference type="ARBA" id="ARBA00004496"/>
    </source>
</evidence>
<dbReference type="InterPro" id="IPR036028">
    <property type="entry name" value="SH3-like_dom_sf"/>
</dbReference>
<dbReference type="SMART" id="SM00233">
    <property type="entry name" value="PH"/>
    <property type="match status" value="1"/>
</dbReference>
<dbReference type="GO" id="GO:0005737">
    <property type="term" value="C:cytoplasm"/>
    <property type="evidence" value="ECO:0007669"/>
    <property type="project" value="UniProtKB-SubCell"/>
</dbReference>
<dbReference type="SMART" id="SM00325">
    <property type="entry name" value="RhoGEF"/>
    <property type="match status" value="1"/>
</dbReference>
<keyword evidence="3" id="KW-0963">Cytoplasm</keyword>
<dbReference type="SUPFAM" id="SSF50729">
    <property type="entry name" value="PH domain-like"/>
    <property type="match status" value="1"/>
</dbReference>
<evidence type="ECO:0000259" key="9">
    <source>
        <dbReference type="PROSITE" id="PS50010"/>
    </source>
</evidence>
<feature type="domain" description="DH" evidence="9">
    <location>
        <begin position="539"/>
        <end position="723"/>
    </location>
</feature>